<reference evidence="2" key="2">
    <citation type="submission" date="2020-05" db="UniProtKB">
        <authorList>
            <consortium name="EnsemblMetazoa"/>
        </authorList>
    </citation>
    <scope>IDENTIFICATION</scope>
</reference>
<evidence type="ECO:0000313" key="1">
    <source>
        <dbReference type="EMBL" id="KFB39423.1"/>
    </source>
</evidence>
<reference evidence="1 3" key="1">
    <citation type="journal article" date="2014" name="BMC Genomics">
        <title>Genome sequence of Anopheles sinensis provides insight into genetics basis of mosquito competence for malaria parasites.</title>
        <authorList>
            <person name="Zhou D."/>
            <person name="Zhang D."/>
            <person name="Ding G."/>
            <person name="Shi L."/>
            <person name="Hou Q."/>
            <person name="Ye Y."/>
            <person name="Xu Y."/>
            <person name="Zhou H."/>
            <person name="Xiong C."/>
            <person name="Li S."/>
            <person name="Yu J."/>
            <person name="Hong S."/>
            <person name="Yu X."/>
            <person name="Zou P."/>
            <person name="Chen C."/>
            <person name="Chang X."/>
            <person name="Wang W."/>
            <person name="Lv Y."/>
            <person name="Sun Y."/>
            <person name="Ma L."/>
            <person name="Shen B."/>
            <person name="Zhu C."/>
        </authorList>
    </citation>
    <scope>NUCLEOTIDE SEQUENCE [LARGE SCALE GENOMIC DNA]</scope>
</reference>
<gene>
    <name evidence="1" type="ORF">ZHAS_00006881</name>
</gene>
<dbReference type="Proteomes" id="UP000030765">
    <property type="component" value="Unassembled WGS sequence"/>
</dbReference>
<evidence type="ECO:0000313" key="3">
    <source>
        <dbReference type="Proteomes" id="UP000030765"/>
    </source>
</evidence>
<evidence type="ECO:0000313" key="2">
    <source>
        <dbReference type="EnsemblMetazoa" id="ASIC006881-PA"/>
    </source>
</evidence>
<sequence>MDMRNASLAYASANFSGQYCETYCGQKAKACLLAGLLAEYALLGMLHIIPGDDVSRCDTVKLLSTGAAPNAGGNCGPSRRGIC</sequence>
<name>A0A084VN79_ANOSI</name>
<keyword evidence="3" id="KW-1185">Reference proteome</keyword>
<dbReference type="EnsemblMetazoa" id="ASIC006881-RA">
    <property type="protein sequence ID" value="ASIC006881-PA"/>
    <property type="gene ID" value="ASIC006881"/>
</dbReference>
<protein>
    <submittedName>
        <fullName evidence="1 2">Cytochrome P450</fullName>
    </submittedName>
</protein>
<dbReference type="VEuPathDB" id="VectorBase:ASIC006881"/>
<proteinExistence type="predicted"/>
<dbReference type="AlphaFoldDB" id="A0A084VN79"/>
<dbReference type="EMBL" id="KE524984">
    <property type="protein sequence ID" value="KFB39423.1"/>
    <property type="molecule type" value="Genomic_DNA"/>
</dbReference>
<organism evidence="1">
    <name type="scientific">Anopheles sinensis</name>
    <name type="common">Mosquito</name>
    <dbReference type="NCBI Taxonomy" id="74873"/>
    <lineage>
        <taxon>Eukaryota</taxon>
        <taxon>Metazoa</taxon>
        <taxon>Ecdysozoa</taxon>
        <taxon>Arthropoda</taxon>
        <taxon>Hexapoda</taxon>
        <taxon>Insecta</taxon>
        <taxon>Pterygota</taxon>
        <taxon>Neoptera</taxon>
        <taxon>Endopterygota</taxon>
        <taxon>Diptera</taxon>
        <taxon>Nematocera</taxon>
        <taxon>Culicoidea</taxon>
        <taxon>Culicidae</taxon>
        <taxon>Anophelinae</taxon>
        <taxon>Anopheles</taxon>
    </lineage>
</organism>
<accession>A0A084VN79</accession>
<dbReference type="EMBL" id="ATLV01014722">
    <property type="status" value="NOT_ANNOTATED_CDS"/>
    <property type="molecule type" value="Genomic_DNA"/>
</dbReference>